<protein>
    <submittedName>
        <fullName evidence="1">Uncharacterized protein</fullName>
    </submittedName>
</protein>
<reference evidence="1" key="2">
    <citation type="journal article" date="2015" name="Fish Shellfish Immunol.">
        <title>Early steps in the European eel (Anguilla anguilla)-Vibrio vulnificus interaction in the gills: Role of the RtxA13 toxin.</title>
        <authorList>
            <person name="Callol A."/>
            <person name="Pajuelo D."/>
            <person name="Ebbesson L."/>
            <person name="Teles M."/>
            <person name="MacKenzie S."/>
            <person name="Amaro C."/>
        </authorList>
    </citation>
    <scope>NUCLEOTIDE SEQUENCE</scope>
</reference>
<reference evidence="1" key="1">
    <citation type="submission" date="2014-11" db="EMBL/GenBank/DDBJ databases">
        <authorList>
            <person name="Amaro Gonzalez C."/>
        </authorList>
    </citation>
    <scope>NUCLEOTIDE SEQUENCE</scope>
</reference>
<organism evidence="1">
    <name type="scientific">Anguilla anguilla</name>
    <name type="common">European freshwater eel</name>
    <name type="synonym">Muraena anguilla</name>
    <dbReference type="NCBI Taxonomy" id="7936"/>
    <lineage>
        <taxon>Eukaryota</taxon>
        <taxon>Metazoa</taxon>
        <taxon>Chordata</taxon>
        <taxon>Craniata</taxon>
        <taxon>Vertebrata</taxon>
        <taxon>Euteleostomi</taxon>
        <taxon>Actinopterygii</taxon>
        <taxon>Neopterygii</taxon>
        <taxon>Teleostei</taxon>
        <taxon>Anguilliformes</taxon>
        <taxon>Anguillidae</taxon>
        <taxon>Anguilla</taxon>
    </lineage>
</organism>
<evidence type="ECO:0000313" key="1">
    <source>
        <dbReference type="EMBL" id="JAH54149.1"/>
    </source>
</evidence>
<dbReference type="AlphaFoldDB" id="A0A0E9TKE2"/>
<accession>A0A0E9TKE2</accession>
<proteinExistence type="predicted"/>
<name>A0A0E9TKE2_ANGAN</name>
<dbReference type="EMBL" id="GBXM01054428">
    <property type="protein sequence ID" value="JAH54149.1"/>
    <property type="molecule type" value="Transcribed_RNA"/>
</dbReference>
<sequence>MLSISVRLTGAVDPSVAELVNTT</sequence>